<dbReference type="Proteomes" id="UP000324222">
    <property type="component" value="Unassembled WGS sequence"/>
</dbReference>
<proteinExistence type="predicted"/>
<evidence type="ECO:0000313" key="2">
    <source>
        <dbReference type="EMBL" id="MPC17765.1"/>
    </source>
</evidence>
<organism evidence="2 3">
    <name type="scientific">Portunus trituberculatus</name>
    <name type="common">Swimming crab</name>
    <name type="synonym">Neptunus trituberculatus</name>
    <dbReference type="NCBI Taxonomy" id="210409"/>
    <lineage>
        <taxon>Eukaryota</taxon>
        <taxon>Metazoa</taxon>
        <taxon>Ecdysozoa</taxon>
        <taxon>Arthropoda</taxon>
        <taxon>Crustacea</taxon>
        <taxon>Multicrustacea</taxon>
        <taxon>Malacostraca</taxon>
        <taxon>Eumalacostraca</taxon>
        <taxon>Eucarida</taxon>
        <taxon>Decapoda</taxon>
        <taxon>Pleocyemata</taxon>
        <taxon>Brachyura</taxon>
        <taxon>Eubrachyura</taxon>
        <taxon>Portunoidea</taxon>
        <taxon>Portunidae</taxon>
        <taxon>Portuninae</taxon>
        <taxon>Portunus</taxon>
    </lineage>
</organism>
<feature type="region of interest" description="Disordered" evidence="1">
    <location>
        <begin position="55"/>
        <end position="89"/>
    </location>
</feature>
<reference evidence="2 3" key="1">
    <citation type="submission" date="2019-05" db="EMBL/GenBank/DDBJ databases">
        <title>Another draft genome of Portunus trituberculatus and its Hox gene families provides insights of decapod evolution.</title>
        <authorList>
            <person name="Jeong J.-H."/>
            <person name="Song I."/>
            <person name="Kim S."/>
            <person name="Choi T."/>
            <person name="Kim D."/>
            <person name="Ryu S."/>
            <person name="Kim W."/>
        </authorList>
    </citation>
    <scope>NUCLEOTIDE SEQUENCE [LARGE SCALE GENOMIC DNA]</scope>
    <source>
        <tissue evidence="2">Muscle</tissue>
    </source>
</reference>
<feature type="compositionally biased region" description="Polar residues" evidence="1">
    <location>
        <begin position="1"/>
        <end position="16"/>
    </location>
</feature>
<dbReference type="AlphaFoldDB" id="A0A5B7D9D1"/>
<evidence type="ECO:0000256" key="1">
    <source>
        <dbReference type="SAM" id="MobiDB-lite"/>
    </source>
</evidence>
<feature type="region of interest" description="Disordered" evidence="1">
    <location>
        <begin position="1"/>
        <end position="34"/>
    </location>
</feature>
<sequence>MSGTHQALQRQSQGVTTAEREGSRVMQHRPTRQGIMTLTRKKKNSVYWRVYGEATEKPPQSKANTSLSHHHQSNCRGHLLYGKDETRSY</sequence>
<gene>
    <name evidence="2" type="ORF">E2C01_010629</name>
</gene>
<name>A0A5B7D9D1_PORTR</name>
<keyword evidence="3" id="KW-1185">Reference proteome</keyword>
<protein>
    <submittedName>
        <fullName evidence="2">Uncharacterized protein</fullName>
    </submittedName>
</protein>
<evidence type="ECO:0000313" key="3">
    <source>
        <dbReference type="Proteomes" id="UP000324222"/>
    </source>
</evidence>
<accession>A0A5B7D9D1</accession>
<comment type="caution">
    <text evidence="2">The sequence shown here is derived from an EMBL/GenBank/DDBJ whole genome shotgun (WGS) entry which is preliminary data.</text>
</comment>
<dbReference type="EMBL" id="VSRR010000619">
    <property type="protein sequence ID" value="MPC17765.1"/>
    <property type="molecule type" value="Genomic_DNA"/>
</dbReference>